<keyword evidence="2" id="KW-1185">Reference proteome</keyword>
<dbReference type="Proteomes" id="UP001595793">
    <property type="component" value="Unassembled WGS sequence"/>
</dbReference>
<protein>
    <submittedName>
        <fullName evidence="1">DUF6624 domain-containing protein</fullName>
    </submittedName>
</protein>
<dbReference type="InterPro" id="IPR046732">
    <property type="entry name" value="DUF6624"/>
</dbReference>
<accession>A0ABV8H4M6</accession>
<gene>
    <name evidence="1" type="ORF">ACFOS1_00260</name>
</gene>
<organism evidence="1 2">
    <name type="scientific">Zunongwangia endophytica</name>
    <dbReference type="NCBI Taxonomy" id="1808945"/>
    <lineage>
        <taxon>Bacteria</taxon>
        <taxon>Pseudomonadati</taxon>
        <taxon>Bacteroidota</taxon>
        <taxon>Flavobacteriia</taxon>
        <taxon>Flavobacteriales</taxon>
        <taxon>Flavobacteriaceae</taxon>
        <taxon>Zunongwangia</taxon>
    </lineage>
</organism>
<sequence>MQRLSSVILVPLLFIFHAVFGQNEQILAQLDSIWNTDQGIRMKLVKLQQEGKTKTSEFKDLISEMKIQDSINQKKVDEILQNGWPKNLNLQQNRTLFLVIQHADLETQKMYLPIIESAVKNGQTLPSNLALLKDRVALRGGGKQIYGSQVWIDNTTGRKYVRPYKILKKLIA</sequence>
<comment type="caution">
    <text evidence="1">The sequence shown here is derived from an EMBL/GenBank/DDBJ whole genome shotgun (WGS) entry which is preliminary data.</text>
</comment>
<evidence type="ECO:0000313" key="1">
    <source>
        <dbReference type="EMBL" id="MFC4025827.1"/>
    </source>
</evidence>
<name>A0ABV8H4M6_9FLAO</name>
<dbReference type="Pfam" id="PF20329">
    <property type="entry name" value="DUF6624"/>
    <property type="match status" value="1"/>
</dbReference>
<reference evidence="2" key="1">
    <citation type="journal article" date="2019" name="Int. J. Syst. Evol. Microbiol.">
        <title>The Global Catalogue of Microorganisms (GCM) 10K type strain sequencing project: providing services to taxonomists for standard genome sequencing and annotation.</title>
        <authorList>
            <consortium name="The Broad Institute Genomics Platform"/>
            <consortium name="The Broad Institute Genome Sequencing Center for Infectious Disease"/>
            <person name="Wu L."/>
            <person name="Ma J."/>
        </authorList>
    </citation>
    <scope>NUCLEOTIDE SEQUENCE [LARGE SCALE GENOMIC DNA]</scope>
    <source>
        <strain evidence="2">CECT 9128</strain>
    </source>
</reference>
<dbReference type="EMBL" id="JBHSAS010000001">
    <property type="protein sequence ID" value="MFC4025827.1"/>
    <property type="molecule type" value="Genomic_DNA"/>
</dbReference>
<evidence type="ECO:0000313" key="2">
    <source>
        <dbReference type="Proteomes" id="UP001595793"/>
    </source>
</evidence>
<proteinExistence type="predicted"/>
<dbReference type="RefSeq" id="WP_290232335.1">
    <property type="nucleotide sequence ID" value="NZ_JAUFPZ010000002.1"/>
</dbReference>